<sequence length="155" mass="15841">MTPTCLAIRARRTPGTTATRATEIFSVKAILAALAFAAVSISTPVVPAPLTPATITVCSGTISPPNGCLTISVVSDSCINLTGGLSFLNKEISFAQVPNGFVCTFYQDFGCLNGGVNGHDVAILTGGTTNLANARGIASNQNFNDQTSSITCSPI</sequence>
<keyword evidence="2" id="KW-1185">Reference proteome</keyword>
<dbReference type="EMBL" id="JARKIE010000005">
    <property type="protein sequence ID" value="KAJ7707526.1"/>
    <property type="molecule type" value="Genomic_DNA"/>
</dbReference>
<evidence type="ECO:0000313" key="1">
    <source>
        <dbReference type="EMBL" id="KAJ7707526.1"/>
    </source>
</evidence>
<evidence type="ECO:0000313" key="2">
    <source>
        <dbReference type="Proteomes" id="UP001221757"/>
    </source>
</evidence>
<gene>
    <name evidence="1" type="ORF">B0H17DRAFT_1032973</name>
</gene>
<protein>
    <submittedName>
        <fullName evidence="1">Uncharacterized protein</fullName>
    </submittedName>
</protein>
<reference evidence="1" key="1">
    <citation type="submission" date="2023-03" db="EMBL/GenBank/DDBJ databases">
        <title>Massive genome expansion in bonnet fungi (Mycena s.s.) driven by repeated elements and novel gene families across ecological guilds.</title>
        <authorList>
            <consortium name="Lawrence Berkeley National Laboratory"/>
            <person name="Harder C.B."/>
            <person name="Miyauchi S."/>
            <person name="Viragh M."/>
            <person name="Kuo A."/>
            <person name="Thoen E."/>
            <person name="Andreopoulos B."/>
            <person name="Lu D."/>
            <person name="Skrede I."/>
            <person name="Drula E."/>
            <person name="Henrissat B."/>
            <person name="Morin E."/>
            <person name="Kohler A."/>
            <person name="Barry K."/>
            <person name="LaButti K."/>
            <person name="Morin E."/>
            <person name="Salamov A."/>
            <person name="Lipzen A."/>
            <person name="Mereny Z."/>
            <person name="Hegedus B."/>
            <person name="Baldrian P."/>
            <person name="Stursova M."/>
            <person name="Weitz H."/>
            <person name="Taylor A."/>
            <person name="Grigoriev I.V."/>
            <person name="Nagy L.G."/>
            <person name="Martin F."/>
            <person name="Kauserud H."/>
        </authorList>
    </citation>
    <scope>NUCLEOTIDE SEQUENCE</scope>
    <source>
        <strain evidence="1">CBHHK067</strain>
    </source>
</reference>
<dbReference type="Proteomes" id="UP001221757">
    <property type="component" value="Unassembled WGS sequence"/>
</dbReference>
<accession>A0AAD7GXJ7</accession>
<name>A0AAD7GXJ7_MYCRO</name>
<organism evidence="1 2">
    <name type="scientific">Mycena rosella</name>
    <name type="common">Pink bonnet</name>
    <name type="synonym">Agaricus rosellus</name>
    <dbReference type="NCBI Taxonomy" id="1033263"/>
    <lineage>
        <taxon>Eukaryota</taxon>
        <taxon>Fungi</taxon>
        <taxon>Dikarya</taxon>
        <taxon>Basidiomycota</taxon>
        <taxon>Agaricomycotina</taxon>
        <taxon>Agaricomycetes</taxon>
        <taxon>Agaricomycetidae</taxon>
        <taxon>Agaricales</taxon>
        <taxon>Marasmiineae</taxon>
        <taxon>Mycenaceae</taxon>
        <taxon>Mycena</taxon>
    </lineage>
</organism>
<comment type="caution">
    <text evidence="1">The sequence shown here is derived from an EMBL/GenBank/DDBJ whole genome shotgun (WGS) entry which is preliminary data.</text>
</comment>
<proteinExistence type="predicted"/>
<dbReference type="AlphaFoldDB" id="A0AAD7GXJ7"/>